<comment type="caution">
    <text evidence="1">The sequence shown here is derived from an EMBL/GenBank/DDBJ whole genome shotgun (WGS) entry which is preliminary data.</text>
</comment>
<proteinExistence type="predicted"/>
<sequence length="65" mass="7580">MEKSEKQEFNVVEWRNNEIGTMRDLVEEGATVKAWERLNIAYDAVRNENSSKDANTIKCFKESAR</sequence>
<protein>
    <submittedName>
        <fullName evidence="1">Uncharacterized protein</fullName>
    </submittedName>
</protein>
<reference evidence="1 2" key="1">
    <citation type="journal article" date="2016" name="Nat. Commun.">
        <title>Thousands of microbial genomes shed light on interconnected biogeochemical processes in an aquifer system.</title>
        <authorList>
            <person name="Anantharaman K."/>
            <person name="Brown C.T."/>
            <person name="Hug L.A."/>
            <person name="Sharon I."/>
            <person name="Castelle C.J."/>
            <person name="Probst A.J."/>
            <person name="Thomas B.C."/>
            <person name="Singh A."/>
            <person name="Wilkins M.J."/>
            <person name="Karaoz U."/>
            <person name="Brodie E.L."/>
            <person name="Williams K.H."/>
            <person name="Hubbard S.S."/>
            <person name="Banfield J.F."/>
        </authorList>
    </citation>
    <scope>NUCLEOTIDE SEQUENCE [LARGE SCALE GENOMIC DNA]</scope>
</reference>
<dbReference type="AlphaFoldDB" id="A0A1F5WZY0"/>
<name>A0A1F5WZY0_9BACT</name>
<accession>A0A1F5WZY0</accession>
<evidence type="ECO:0000313" key="2">
    <source>
        <dbReference type="Proteomes" id="UP000178114"/>
    </source>
</evidence>
<gene>
    <name evidence="1" type="ORF">A2930_00385</name>
</gene>
<dbReference type="EMBL" id="MFID01000015">
    <property type="protein sequence ID" value="OGF81202.1"/>
    <property type="molecule type" value="Genomic_DNA"/>
</dbReference>
<dbReference type="Proteomes" id="UP000178114">
    <property type="component" value="Unassembled WGS sequence"/>
</dbReference>
<evidence type="ECO:0000313" key="1">
    <source>
        <dbReference type="EMBL" id="OGF81202.1"/>
    </source>
</evidence>
<organism evidence="1 2">
    <name type="scientific">Candidatus Giovannonibacteria bacterium RIFCSPLOWO2_01_FULL_45_34</name>
    <dbReference type="NCBI Taxonomy" id="1798351"/>
    <lineage>
        <taxon>Bacteria</taxon>
        <taxon>Candidatus Giovannoniibacteriota</taxon>
    </lineage>
</organism>